<organism evidence="6 7">
    <name type="scientific">Klebsormidium nitens</name>
    <name type="common">Green alga</name>
    <name type="synonym">Ulothrix nitens</name>
    <dbReference type="NCBI Taxonomy" id="105231"/>
    <lineage>
        <taxon>Eukaryota</taxon>
        <taxon>Viridiplantae</taxon>
        <taxon>Streptophyta</taxon>
        <taxon>Klebsormidiophyceae</taxon>
        <taxon>Klebsormidiales</taxon>
        <taxon>Klebsormidiaceae</taxon>
        <taxon>Klebsormidium</taxon>
    </lineage>
</organism>
<dbReference type="SUPFAM" id="SSF144232">
    <property type="entry name" value="HIT/MYND zinc finger-like"/>
    <property type="match status" value="1"/>
</dbReference>
<reference evidence="6 7" key="1">
    <citation type="journal article" date="2014" name="Nat. Commun.">
        <title>Klebsormidium flaccidum genome reveals primary factors for plant terrestrial adaptation.</title>
        <authorList>
            <person name="Hori K."/>
            <person name="Maruyama F."/>
            <person name="Fujisawa T."/>
            <person name="Togashi T."/>
            <person name="Yamamoto N."/>
            <person name="Seo M."/>
            <person name="Sato S."/>
            <person name="Yamada T."/>
            <person name="Mori H."/>
            <person name="Tajima N."/>
            <person name="Moriyama T."/>
            <person name="Ikeuchi M."/>
            <person name="Watanabe M."/>
            <person name="Wada H."/>
            <person name="Kobayashi K."/>
            <person name="Saito M."/>
            <person name="Masuda T."/>
            <person name="Sasaki-Sekimoto Y."/>
            <person name="Mashiguchi K."/>
            <person name="Awai K."/>
            <person name="Shimojima M."/>
            <person name="Masuda S."/>
            <person name="Iwai M."/>
            <person name="Nobusawa T."/>
            <person name="Narise T."/>
            <person name="Kondo S."/>
            <person name="Saito H."/>
            <person name="Sato R."/>
            <person name="Murakawa M."/>
            <person name="Ihara Y."/>
            <person name="Oshima-Yamada Y."/>
            <person name="Ohtaka K."/>
            <person name="Satoh M."/>
            <person name="Sonobe K."/>
            <person name="Ishii M."/>
            <person name="Ohtani R."/>
            <person name="Kanamori-Sato M."/>
            <person name="Honoki R."/>
            <person name="Miyazaki D."/>
            <person name="Mochizuki H."/>
            <person name="Umetsu J."/>
            <person name="Higashi K."/>
            <person name="Shibata D."/>
            <person name="Kamiya Y."/>
            <person name="Sato N."/>
            <person name="Nakamura Y."/>
            <person name="Tabata S."/>
            <person name="Ida S."/>
            <person name="Kurokawa K."/>
            <person name="Ohta H."/>
        </authorList>
    </citation>
    <scope>NUCLEOTIDE SEQUENCE [LARGE SCALE GENOMIC DNA]</scope>
    <source>
        <strain evidence="6 7">NIES-2285</strain>
    </source>
</reference>
<dbReference type="InterPro" id="IPR002893">
    <property type="entry name" value="Znf_MYND"/>
</dbReference>
<dbReference type="AlphaFoldDB" id="A0A1Y1HIZ8"/>
<dbReference type="Proteomes" id="UP000054558">
    <property type="component" value="Unassembled WGS sequence"/>
</dbReference>
<dbReference type="OrthoDB" id="420187at2759"/>
<protein>
    <recommendedName>
        <fullName evidence="5">MYND-type domain-containing protein</fullName>
    </recommendedName>
</protein>
<dbReference type="PROSITE" id="PS50865">
    <property type="entry name" value="ZF_MYND_2"/>
    <property type="match status" value="1"/>
</dbReference>
<keyword evidence="1" id="KW-0479">Metal-binding</keyword>
<evidence type="ECO:0000259" key="5">
    <source>
        <dbReference type="PROSITE" id="PS50865"/>
    </source>
</evidence>
<evidence type="ECO:0000256" key="3">
    <source>
        <dbReference type="ARBA" id="ARBA00022833"/>
    </source>
</evidence>
<evidence type="ECO:0000313" key="7">
    <source>
        <dbReference type="Proteomes" id="UP000054558"/>
    </source>
</evidence>
<dbReference type="GO" id="GO:0008270">
    <property type="term" value="F:zinc ion binding"/>
    <property type="evidence" value="ECO:0007669"/>
    <property type="project" value="UniProtKB-KW"/>
</dbReference>
<dbReference type="EMBL" id="DF236963">
    <property type="protein sequence ID" value="GAQ78484.1"/>
    <property type="molecule type" value="Genomic_DNA"/>
</dbReference>
<keyword evidence="7" id="KW-1185">Reference proteome</keyword>
<feature type="domain" description="MYND-type" evidence="5">
    <location>
        <begin position="449"/>
        <end position="491"/>
    </location>
</feature>
<dbReference type="Pfam" id="PF01753">
    <property type="entry name" value="zf-MYND"/>
    <property type="match status" value="1"/>
</dbReference>
<evidence type="ECO:0000256" key="4">
    <source>
        <dbReference type="PROSITE-ProRule" id="PRU00134"/>
    </source>
</evidence>
<evidence type="ECO:0000313" key="6">
    <source>
        <dbReference type="EMBL" id="GAQ78484.1"/>
    </source>
</evidence>
<evidence type="ECO:0000256" key="1">
    <source>
        <dbReference type="ARBA" id="ARBA00022723"/>
    </source>
</evidence>
<name>A0A1Y1HIZ8_KLENI</name>
<keyword evidence="3" id="KW-0862">Zinc</keyword>
<evidence type="ECO:0000256" key="2">
    <source>
        <dbReference type="ARBA" id="ARBA00022771"/>
    </source>
</evidence>
<dbReference type="Gene3D" id="6.10.140.2220">
    <property type="match status" value="1"/>
</dbReference>
<proteinExistence type="predicted"/>
<accession>A0A1Y1HIZ8</accession>
<gene>
    <name evidence="6" type="ORF">KFL_000140030</name>
</gene>
<keyword evidence="2 4" id="KW-0863">Zinc-finger</keyword>
<sequence length="501" mass="56051">MGSASQRESACALARHENSEAQRFAEHVRSKRTLKEIEAMMVESGDVSINMLHPEKCKWLEEISKQILQGDRETRYFAICRFKTVFNGMLATKDSDACTKYASYVLNQTVILEELSRGLREYEEDRKCYLLPKEQMRKRQAGRQAREHVTLFSVVAMYSNALASLALDKRAGKFKRTQLKDIVNILMRNYDAVKLPEELSLRFSFSVNPELQSKLGLARTLFILASAKELGSRFIKTVLQDALSASEYPSLGNDAIATLHMCGKSTAYACCVSPEAARIVFTVTSTVLKTTSDKGTIQFAMLLLGGTFGRDKSLLKLIQSYSAISSCLLAMATTSATETDFNKLAVACLRMTLPGVMKEASSYGEKLHPEELKALEALLAKDELARRRRKEFDSIFGTEMKEALSFGADEGSAGEFKQSAEFSASRLTPSDEPTTFFNVTQSPLRRCARKECNRVETSAKEFKVCGQCRFATYCSEECQKHAWKEGHKKECKSASVALRMK</sequence>